<dbReference type="STRING" id="1123307.GCA_000380065_01419"/>
<proteinExistence type="predicted"/>
<dbReference type="RefSeq" id="WP_018372128.1">
    <property type="nucleotide sequence ID" value="NZ_UHFR01000005.1"/>
</dbReference>
<keyword evidence="1" id="KW-0812">Transmembrane</keyword>
<keyword evidence="3" id="KW-1185">Reference proteome</keyword>
<dbReference type="OrthoDB" id="9781459at2"/>
<gene>
    <name evidence="2" type="ORF">NCTC13765_01827</name>
</gene>
<protein>
    <submittedName>
        <fullName evidence="2">Permease</fullName>
    </submittedName>
</protein>
<dbReference type="Pfam" id="PF09605">
    <property type="entry name" value="Trep_Strep"/>
    <property type="match status" value="1"/>
</dbReference>
<sequence>MSSYKWYNDWELEYENGRMIKQFMFNKIKQTFLFAVLYFLCMGLGVLVNRFIDKSGVMFYAPALTGVFGGLIYFYFLSRIRQFGMITLVGVMMGGFFLLTGHIALAFVPGLLFGLLADLMAKRGNYINKTSNNLSFLLFGFVTTGPIFLMWLARSQYVAALVARGKSSDYINRVLLPADGFTISWFIFTVIAGAALGAFLGSWVNEKYLKQK</sequence>
<feature type="transmembrane region" description="Helical" evidence="1">
    <location>
        <begin position="31"/>
        <end position="52"/>
    </location>
</feature>
<feature type="transmembrane region" description="Helical" evidence="1">
    <location>
        <begin position="88"/>
        <end position="114"/>
    </location>
</feature>
<evidence type="ECO:0000313" key="2">
    <source>
        <dbReference type="EMBL" id="SUN77309.1"/>
    </source>
</evidence>
<dbReference type="EMBL" id="UHFR01000005">
    <property type="protein sequence ID" value="SUN77309.1"/>
    <property type="molecule type" value="Genomic_DNA"/>
</dbReference>
<reference evidence="2" key="1">
    <citation type="submission" date="2018-06" db="EMBL/GenBank/DDBJ databases">
        <authorList>
            <consortium name="Pathogen Informatics"/>
            <person name="Doyle S."/>
        </authorList>
    </citation>
    <scope>NUCLEOTIDE SEQUENCE [LARGE SCALE GENOMIC DNA]</scope>
    <source>
        <strain evidence="2">NCTC13765</strain>
    </source>
</reference>
<dbReference type="InterPro" id="IPR011733">
    <property type="entry name" value="CHP02185_IM"/>
</dbReference>
<feature type="transmembrane region" description="Helical" evidence="1">
    <location>
        <begin position="174"/>
        <end position="200"/>
    </location>
</feature>
<dbReference type="NCBIfam" id="TIGR02185">
    <property type="entry name" value="Trep_Strep"/>
    <property type="match status" value="1"/>
</dbReference>
<accession>A0A380KZW7</accession>
<organism evidence="2 3">
    <name type="scientific">Streptococcus massiliensis</name>
    <dbReference type="NCBI Taxonomy" id="313439"/>
    <lineage>
        <taxon>Bacteria</taxon>
        <taxon>Bacillati</taxon>
        <taxon>Bacillota</taxon>
        <taxon>Bacilli</taxon>
        <taxon>Lactobacillales</taxon>
        <taxon>Streptococcaceae</taxon>
        <taxon>Streptococcus</taxon>
    </lineage>
</organism>
<evidence type="ECO:0000256" key="1">
    <source>
        <dbReference type="SAM" id="Phobius"/>
    </source>
</evidence>
<keyword evidence="1" id="KW-1133">Transmembrane helix</keyword>
<feature type="transmembrane region" description="Helical" evidence="1">
    <location>
        <begin position="134"/>
        <end position="153"/>
    </location>
</feature>
<evidence type="ECO:0000313" key="3">
    <source>
        <dbReference type="Proteomes" id="UP000254634"/>
    </source>
</evidence>
<dbReference type="AlphaFoldDB" id="A0A380KZW7"/>
<feature type="transmembrane region" description="Helical" evidence="1">
    <location>
        <begin position="58"/>
        <end position="76"/>
    </location>
</feature>
<keyword evidence="1" id="KW-0472">Membrane</keyword>
<name>A0A380KZW7_9STRE</name>
<dbReference type="Proteomes" id="UP000254634">
    <property type="component" value="Unassembled WGS sequence"/>
</dbReference>